<organism evidence="7 8">
    <name type="scientific">Salegentibacter salinarum</name>
    <dbReference type="NCBI Taxonomy" id="447422"/>
    <lineage>
        <taxon>Bacteria</taxon>
        <taxon>Pseudomonadati</taxon>
        <taxon>Bacteroidota</taxon>
        <taxon>Flavobacteriia</taxon>
        <taxon>Flavobacteriales</taxon>
        <taxon>Flavobacteriaceae</taxon>
        <taxon>Salegentibacter</taxon>
    </lineage>
</organism>
<dbReference type="InterPro" id="IPR011659">
    <property type="entry name" value="WD40"/>
</dbReference>
<dbReference type="InterPro" id="IPR006664">
    <property type="entry name" value="OMP_bac"/>
</dbReference>
<dbReference type="PANTHER" id="PTHR30329">
    <property type="entry name" value="STATOR ELEMENT OF FLAGELLAR MOTOR COMPLEX"/>
    <property type="match status" value="1"/>
</dbReference>
<dbReference type="EMBL" id="LKTS01000008">
    <property type="protein sequence ID" value="PKD20026.1"/>
    <property type="molecule type" value="Genomic_DNA"/>
</dbReference>
<dbReference type="Gene3D" id="2.120.10.30">
    <property type="entry name" value="TolB, C-terminal domain"/>
    <property type="match status" value="1"/>
</dbReference>
<dbReference type="Gene3D" id="2.60.40.1120">
    <property type="entry name" value="Carboxypeptidase-like, regulatory domain"/>
    <property type="match status" value="1"/>
</dbReference>
<dbReference type="InterPro" id="IPR011042">
    <property type="entry name" value="6-blade_b-propeller_TolB-like"/>
</dbReference>
<feature type="signal peptide" evidence="5">
    <location>
        <begin position="1"/>
        <end position="26"/>
    </location>
</feature>
<dbReference type="GO" id="GO:0009279">
    <property type="term" value="C:cell outer membrane"/>
    <property type="evidence" value="ECO:0007669"/>
    <property type="project" value="UniProtKB-SubCell"/>
</dbReference>
<accession>A0A2N0TZB5</accession>
<proteinExistence type="predicted"/>
<comment type="caution">
    <text evidence="7">The sequence shown here is derived from an EMBL/GenBank/DDBJ whole genome shotgun (WGS) entry which is preliminary data.</text>
</comment>
<keyword evidence="3" id="KW-0998">Cell outer membrane</keyword>
<dbReference type="Pfam" id="PF00691">
    <property type="entry name" value="OmpA"/>
    <property type="match status" value="1"/>
</dbReference>
<keyword evidence="5" id="KW-0732">Signal</keyword>
<keyword evidence="2 4" id="KW-0472">Membrane</keyword>
<dbReference type="Gene3D" id="1.25.40.10">
    <property type="entry name" value="Tetratricopeptide repeat domain"/>
    <property type="match status" value="1"/>
</dbReference>
<dbReference type="SUPFAM" id="SSF82171">
    <property type="entry name" value="DPP6 N-terminal domain-like"/>
    <property type="match status" value="1"/>
</dbReference>
<reference evidence="7 8" key="1">
    <citation type="submission" date="2015-10" db="EMBL/GenBank/DDBJ databases">
        <title>Draft genome sequence of Salegentibacter salinarum KCTC 12975.</title>
        <authorList>
            <person name="Lin W."/>
            <person name="Zheng Q."/>
        </authorList>
    </citation>
    <scope>NUCLEOTIDE SEQUENCE [LARGE SCALE GENOMIC DNA]</scope>
    <source>
        <strain evidence="7 8">KCTC 12975</strain>
    </source>
</reference>
<dbReference type="SUPFAM" id="SSF49478">
    <property type="entry name" value="Cna protein B-type domain"/>
    <property type="match status" value="1"/>
</dbReference>
<protein>
    <submittedName>
        <fullName evidence="7">Cell envelope biogenesis protein OmpA</fullName>
    </submittedName>
</protein>
<evidence type="ECO:0000313" key="7">
    <source>
        <dbReference type="EMBL" id="PKD20026.1"/>
    </source>
</evidence>
<keyword evidence="8" id="KW-1185">Reference proteome</keyword>
<evidence type="ECO:0000259" key="6">
    <source>
        <dbReference type="PROSITE" id="PS51123"/>
    </source>
</evidence>
<comment type="subcellular location">
    <subcellularLocation>
        <location evidence="1">Cell outer membrane</location>
    </subcellularLocation>
</comment>
<dbReference type="AlphaFoldDB" id="A0A2N0TZB5"/>
<dbReference type="Gene3D" id="3.30.1330.60">
    <property type="entry name" value="OmpA-like domain"/>
    <property type="match status" value="1"/>
</dbReference>
<evidence type="ECO:0000256" key="5">
    <source>
        <dbReference type="SAM" id="SignalP"/>
    </source>
</evidence>
<dbReference type="STRING" id="447422.SAMN05660903_03782"/>
<dbReference type="SUPFAM" id="SSF103088">
    <property type="entry name" value="OmpA-like"/>
    <property type="match status" value="1"/>
</dbReference>
<gene>
    <name evidence="7" type="ORF">APR41_15250</name>
</gene>
<dbReference type="InterPro" id="IPR006665">
    <property type="entry name" value="OmpA-like"/>
</dbReference>
<sequence>MKNCMNKNYQYLYLLLLFFSISSIEAQEAKLDMAEKKYENYGYINAREIYLKVAEKGFESEELFQRLGNSYYFNAAYSDALVWYTKLFSLNEDQEEKYLRRYAQSLQATGNSKKAESYYNLFQEKDGLTAEDYLYLIERNSGRYSIQKLKGINTNGREFGHSFKNGKLIYASTQDTGVFVKRKNSWDGLSFLNLYEVELKQDSLLGKPKKLKSISGKYHESSATLSENGKTLYFTRSNNNKNQNQYLKIYRAELNNGKWKNLEDLSINIQGYSTAHPTLDKEEEYLYFASDRPGGFGESDIYRAAIHKDGSLSEPENLGPEINTKGKETFPFISNNSELYFSSDGHFGLGGLDVFYVKMEGSEVSNILNIGRPINSYADDFSFGVNQKTKQGFFSSNRKENGTFGYDNIYTLKEKENIQNAYKAIILGKVLEEDTGEPLVNASVKLYTDGKLYDSIATDGAGNYSIAVNYFSKYRLQADKEDYDSKEKFNKPREEEQEINFSLRRNTLALVPGTDISSLLNIKNILFDFDMANIRSDAQIELEKLLMVMQDYPDLKLEIRSHTDSRGSDSYNKALSERRAQSTKRYLIEKGISEQRLKAKGFGEERLLNDCGNGSACSSAEHQRNRRSEFIVLE</sequence>
<dbReference type="InterPro" id="IPR050330">
    <property type="entry name" value="Bact_OuterMem_StrucFunc"/>
</dbReference>
<evidence type="ECO:0000256" key="3">
    <source>
        <dbReference type="ARBA" id="ARBA00023237"/>
    </source>
</evidence>
<evidence type="ECO:0000313" key="8">
    <source>
        <dbReference type="Proteomes" id="UP000232673"/>
    </source>
</evidence>
<dbReference type="PRINTS" id="PR01021">
    <property type="entry name" value="OMPADOMAIN"/>
</dbReference>
<feature type="chain" id="PRO_5014961898" evidence="5">
    <location>
        <begin position="27"/>
        <end position="634"/>
    </location>
</feature>
<evidence type="ECO:0000256" key="4">
    <source>
        <dbReference type="PROSITE-ProRule" id="PRU00473"/>
    </source>
</evidence>
<evidence type="ECO:0000256" key="1">
    <source>
        <dbReference type="ARBA" id="ARBA00004442"/>
    </source>
</evidence>
<dbReference type="CDD" id="cd07185">
    <property type="entry name" value="OmpA_C-like"/>
    <property type="match status" value="1"/>
</dbReference>
<feature type="domain" description="OmpA-like" evidence="6">
    <location>
        <begin position="514"/>
        <end position="634"/>
    </location>
</feature>
<evidence type="ECO:0000256" key="2">
    <source>
        <dbReference type="ARBA" id="ARBA00023136"/>
    </source>
</evidence>
<name>A0A2N0TZB5_9FLAO</name>
<dbReference type="InterPro" id="IPR011990">
    <property type="entry name" value="TPR-like_helical_dom_sf"/>
</dbReference>
<dbReference type="Proteomes" id="UP000232673">
    <property type="component" value="Unassembled WGS sequence"/>
</dbReference>
<dbReference type="SUPFAM" id="SSF48452">
    <property type="entry name" value="TPR-like"/>
    <property type="match status" value="1"/>
</dbReference>
<dbReference type="PANTHER" id="PTHR30329:SF21">
    <property type="entry name" value="LIPOPROTEIN YIAD-RELATED"/>
    <property type="match status" value="1"/>
</dbReference>
<dbReference type="InterPro" id="IPR036737">
    <property type="entry name" value="OmpA-like_sf"/>
</dbReference>
<dbReference type="Pfam" id="PF07676">
    <property type="entry name" value="PD40"/>
    <property type="match status" value="3"/>
</dbReference>
<dbReference type="PROSITE" id="PS51123">
    <property type="entry name" value="OMPA_2"/>
    <property type="match status" value="1"/>
</dbReference>